<dbReference type="EMBL" id="CM041545">
    <property type="protein sequence ID" value="KAI3362049.1"/>
    <property type="molecule type" value="Genomic_DNA"/>
</dbReference>
<name>A0ACB8W329_9TELE</name>
<accession>A0ACB8W329</accession>
<evidence type="ECO:0000313" key="1">
    <source>
        <dbReference type="EMBL" id="KAI3362049.1"/>
    </source>
</evidence>
<evidence type="ECO:0000313" key="2">
    <source>
        <dbReference type="Proteomes" id="UP000831701"/>
    </source>
</evidence>
<dbReference type="Proteomes" id="UP000831701">
    <property type="component" value="Chromosome 15"/>
</dbReference>
<organism evidence="1 2">
    <name type="scientific">Scortum barcoo</name>
    <name type="common">barcoo grunter</name>
    <dbReference type="NCBI Taxonomy" id="214431"/>
    <lineage>
        <taxon>Eukaryota</taxon>
        <taxon>Metazoa</taxon>
        <taxon>Chordata</taxon>
        <taxon>Craniata</taxon>
        <taxon>Vertebrata</taxon>
        <taxon>Euteleostomi</taxon>
        <taxon>Actinopterygii</taxon>
        <taxon>Neopterygii</taxon>
        <taxon>Teleostei</taxon>
        <taxon>Neoteleostei</taxon>
        <taxon>Acanthomorphata</taxon>
        <taxon>Eupercaria</taxon>
        <taxon>Centrarchiformes</taxon>
        <taxon>Terapontoidei</taxon>
        <taxon>Terapontidae</taxon>
        <taxon>Scortum</taxon>
    </lineage>
</organism>
<sequence length="2042" mass="223184">MAQAAKQLRKTKDLAEAAAQEQREKEEEKIKKRNRSRDRRRKISPRAYLELDCVIYFDLEIKADAATSFLRAARSGNLDKALDHIKNGIVINTANQNGLNGLHLASKEGHVKMVLELLHAGIELEATTKKGNTALHIAALAGQEKVVAELVNYGANVNAQSHKGFSPLYMAAQENHLEVVKFLLENGANQSLPTEDGFTPLAVALQQGHENVVALLINYGTKGKVRLPALHIAARNDDTRTAAVLLQNDPNADVLSKTGFTPLHIAAHYENMSVAQLLLNRGANVNFTPKNGITPLHIASRRGNVMMVRLLLDKGAQIDAKTKDELTPLHCAARNGHVRIIEILLEHGAPIQAKTKNGLSPIHMAAQGDHMDCVRQLLQYNAEIDDITLDHLTPLHVAAHCGHHRMAKVLHWTRGPRPMHALCFRNGFTPLHIACKKNHMRSMDLLLKHSASLEAVTESGLTPLHVASFMGHLNIVKNLLQRGASPNASNVKVETPLHMASRAGHCEVAQFLLQNAAQVDAKAKDDQTPLHCAARMGHKELVKLLLEHKSNPDSATTAGHTPLHISAREGHVHTIRILLDAGAQQTKMTKKGFTPLHVASKYGKVDVAELLLERGANPNAAGKNGLTPLHVAVHHNNLDVVKLLVSKGGSAHSTARNGYTPLHIAAKQNQMEVASCLLQNGATPNSESLQGITPLHLASQEGRPDMVALLISKQANVNMGNKNGLTALHLVAQEGHVGIADTLVKQGASVYAASRMGYTPLHVACHYGNIKMVKFLLQQQAHVNSKTRMGYTPLHQAAQQGHTDIVTLLLKHGAQPNEITSNGTSPLGIAKRLGYISVIDVLKLVTEESVSAITTEKHRMSFPETVDEILDVSEDEGDELLGMDGARYLKLDDFKDQDDDFLSPKKTLRDFEGGMGTTPYSPAIPRIPCVSPETVLLDQHTPIPLPKEYDEDSLIPSSPATETSDNVSPVASPIHTGRDFGRLMTLRYQSFLVSFMVDARGGSMRGSRHHGLRVIIPPRTCTAPTRITCRLVKPQKLTTPPPLVEGEGLASRIISLGPSSMQFLGPVIVEIPHFASLGHGDRELVVLRSENGSVWKEHRNRYGDEVLETILNGMDEDLESQDELEKKRIRRIISTDFPLYFAVVSRIQQESDLIGPEGGRLTDQQAGAAFLRNSISFKPSSLTFSFKKKTFPPPPSSQAQPIPDELLTRQLGNQATFSPVVTIEPRRRKFHRPIGLRIPLPPSWRESPRDAGEGDTTSLRLLCSVIGGTAPAQWEDITGTTKLMYANSCANFTTNVSARFWLADCPRTAEAVTFANLLYRELMSVPYMAKFVIFAKMNEAREGRLRCYCMTDDKMDKTLELHENFTEVARSRDIELMEGMPLHLECSGNLVPIRKATQQPRSFSFQAFRDNRLPVSVKVRDSNKDATGFLSFLRKCTKYEDTQHVLCNLNITMPPCVKVVGSEERRRTLTPLALRERYSALNEPGVATVNAMERTEIKINIISEQLGLSWAELARELQFGVDDINRIRVENPNSLLDQSSALLNLWASREGKRAKSKSDTTLLFLESLYTALKNIDRADIVTSLEGQAPQMAPGSSEEGACRLIDRDSTLLSPSVINGYGLVQEELLSPASMQYSLPSPLGAEPYWQEVSSLECAPIATTEEDTLMEMSDVQVWPAGVSPSLVTVEDSSLEGSSRADDSEGATLSLPCSLGRPSSGASGASGSIMELEEEEEEEDEGEVEEEEAPHEPATALAERDRVRASGAVPKVNLNGQLGGQRSDGRRGEVLAAEGGAKGGGGGVGLGSVEGISVVAGQQVYAQRCEMSGLGRAAEHNGDNRMVGGGAFQPYLPDKDSLQGWVGSVSSGRDSSVPGLRVAQEALLTPVCDTGYSHVLRGRLLQGTQPFDRGLGFSHQEAGHHSWEQEQRRGQREEKEDYAAEAFVSEHGNVLARKVSRTTGKPLPNHPPQKHNQTAGENEQGEEMRRSIVFLREQEKLQLPHAVTPPVFSQSQPSAPRVVLMGGPRLFWIGSHHVEVPTTSCGPTEAL</sequence>
<protein>
    <submittedName>
        <fullName evidence="1">Uncharacterized protein</fullName>
    </submittedName>
</protein>
<comment type="caution">
    <text evidence="1">The sequence shown here is derived from an EMBL/GenBank/DDBJ whole genome shotgun (WGS) entry which is preliminary data.</text>
</comment>
<proteinExistence type="predicted"/>
<keyword evidence="2" id="KW-1185">Reference proteome</keyword>
<gene>
    <name evidence="1" type="ORF">L3Q82_012393</name>
</gene>
<reference evidence="1" key="1">
    <citation type="submission" date="2022-04" db="EMBL/GenBank/DDBJ databases">
        <title>Jade perch genome.</title>
        <authorList>
            <person name="Chao B."/>
        </authorList>
    </citation>
    <scope>NUCLEOTIDE SEQUENCE</scope>
    <source>
        <strain evidence="1">CB-2022</strain>
    </source>
</reference>